<keyword evidence="1" id="KW-0175">Coiled coil</keyword>
<dbReference type="Proteomes" id="UP001159363">
    <property type="component" value="Chromosome 5"/>
</dbReference>
<proteinExistence type="predicted"/>
<evidence type="ECO:0000313" key="4">
    <source>
        <dbReference type="Proteomes" id="UP001159363"/>
    </source>
</evidence>
<dbReference type="EMBL" id="JARBHB010000006">
    <property type="protein sequence ID" value="KAJ8881802.1"/>
    <property type="molecule type" value="Genomic_DNA"/>
</dbReference>
<evidence type="ECO:0000259" key="2">
    <source>
        <dbReference type="Pfam" id="PF12017"/>
    </source>
</evidence>
<gene>
    <name evidence="3" type="ORF">PR048_018288</name>
</gene>
<protein>
    <recommendedName>
        <fullName evidence="2">THAP9-like helix-turn-helix domain-containing protein</fullName>
    </recommendedName>
</protein>
<evidence type="ECO:0000256" key="1">
    <source>
        <dbReference type="SAM" id="Coils"/>
    </source>
</evidence>
<dbReference type="Pfam" id="PF12017">
    <property type="entry name" value="Tnp_P_element"/>
    <property type="match status" value="1"/>
</dbReference>
<dbReference type="InterPro" id="IPR021896">
    <property type="entry name" value="THAP9-like_HTH"/>
</dbReference>
<feature type="domain" description="THAP9-like helix-turn-helix" evidence="2">
    <location>
        <begin position="127"/>
        <end position="158"/>
    </location>
</feature>
<evidence type="ECO:0000313" key="3">
    <source>
        <dbReference type="EMBL" id="KAJ8881802.1"/>
    </source>
</evidence>
<feature type="coiled-coil region" evidence="1">
    <location>
        <begin position="35"/>
        <end position="83"/>
    </location>
</feature>
<keyword evidence="4" id="KW-1185">Reference proteome</keyword>
<reference evidence="3 4" key="1">
    <citation type="submission" date="2023-02" db="EMBL/GenBank/DDBJ databases">
        <title>LHISI_Scaffold_Assembly.</title>
        <authorList>
            <person name="Stuart O.P."/>
            <person name="Cleave R."/>
            <person name="Magrath M.J.L."/>
            <person name="Mikheyev A.S."/>
        </authorList>
    </citation>
    <scope>NUCLEOTIDE SEQUENCE [LARGE SCALE GENOMIC DNA]</scope>
    <source>
        <strain evidence="3">Daus_M_001</strain>
        <tissue evidence="3">Leg muscle</tissue>
    </source>
</reference>
<sequence>MKTLPPLHHSVKKRKLNDFLHSNAINDEQHAESVTEEEIESVDSLSAKLKAMEQEIMLLNMKVSDLENEIKRRRESENRFENENKIFKQQLLQIKICISDNFLMLKQIDRFLTKNKCCWGKEDIVAAVTLRSVSRKAHVYMRNKVGLPLPSLSTLRKWTRNLWCKPGIHTEVLTVLEATSKIMKEIKR</sequence>
<comment type="caution">
    <text evidence="3">The sequence shown here is derived from an EMBL/GenBank/DDBJ whole genome shotgun (WGS) entry which is preliminary data.</text>
</comment>
<accession>A0ABQ9HBV1</accession>
<name>A0ABQ9HBV1_9NEOP</name>
<organism evidence="3 4">
    <name type="scientific">Dryococelus australis</name>
    <dbReference type="NCBI Taxonomy" id="614101"/>
    <lineage>
        <taxon>Eukaryota</taxon>
        <taxon>Metazoa</taxon>
        <taxon>Ecdysozoa</taxon>
        <taxon>Arthropoda</taxon>
        <taxon>Hexapoda</taxon>
        <taxon>Insecta</taxon>
        <taxon>Pterygota</taxon>
        <taxon>Neoptera</taxon>
        <taxon>Polyneoptera</taxon>
        <taxon>Phasmatodea</taxon>
        <taxon>Verophasmatodea</taxon>
        <taxon>Anareolatae</taxon>
        <taxon>Phasmatidae</taxon>
        <taxon>Eurycanthinae</taxon>
        <taxon>Dryococelus</taxon>
    </lineage>
</organism>